<feature type="chain" id="PRO_5047530579" description="CARDB domain-containing protein" evidence="1">
    <location>
        <begin position="20"/>
        <end position="784"/>
    </location>
</feature>
<evidence type="ECO:0008006" key="4">
    <source>
        <dbReference type="Google" id="ProtNLM"/>
    </source>
</evidence>
<name>A0ABT4RMS5_9ACTN</name>
<proteinExistence type="predicted"/>
<protein>
    <recommendedName>
        <fullName evidence="4">CARDB domain-containing protein</fullName>
    </recommendedName>
</protein>
<dbReference type="EMBL" id="JAPCID010000030">
    <property type="protein sequence ID" value="MDA0139831.1"/>
    <property type="molecule type" value="Genomic_DNA"/>
</dbReference>
<keyword evidence="1" id="KW-0732">Signal</keyword>
<comment type="caution">
    <text evidence="2">The sequence shown here is derived from an EMBL/GenBank/DDBJ whole genome shotgun (WGS) entry which is preliminary data.</text>
</comment>
<reference evidence="2" key="1">
    <citation type="submission" date="2022-10" db="EMBL/GenBank/DDBJ databases">
        <title>The WGS of Solirubrobacter sp. CPCC 204708.</title>
        <authorList>
            <person name="Jiang Z."/>
        </authorList>
    </citation>
    <scope>NUCLEOTIDE SEQUENCE</scope>
    <source>
        <strain evidence="2">CPCC 204708</strain>
    </source>
</reference>
<dbReference type="Gene3D" id="2.80.10.50">
    <property type="match status" value="1"/>
</dbReference>
<dbReference type="RefSeq" id="WP_202957750.1">
    <property type="nucleotide sequence ID" value="NZ_JAPCID010000030.1"/>
</dbReference>
<evidence type="ECO:0000313" key="2">
    <source>
        <dbReference type="EMBL" id="MDA0139831.1"/>
    </source>
</evidence>
<dbReference type="Proteomes" id="UP001147700">
    <property type="component" value="Unassembled WGS sequence"/>
</dbReference>
<evidence type="ECO:0000313" key="3">
    <source>
        <dbReference type="Proteomes" id="UP001147700"/>
    </source>
</evidence>
<sequence length="784" mass="81700">MKRLLFLIAFLLFPASAHAQLKPSLKIDSNFAPLSGVAADGFATEFATESTMDVAVHGDRIYTVGYGTVVNDVSAVVIARHKDGTYDPTFSGDGKLVMSVSLPGEPDNANAVSVLPDGRLRVAGHTDVGVGTDRNDEVVIVGLLPNGDLDPSFGDGNDGVQLLSVSSGNDSARRIAIDAAGRILLGGYTSPSNIRDAFVALLNPDGSPVTGFGTNGVQRLPAANGFNDEAKDVAFRPGGGVAVLVQNAGSATSTNDQYPDATGWIQGLREDGSVDPAFGTNGVLDASGLGARPVNPLSMLVHRGRLWVSGNVKTGVDQDAFVARAEGDGTGLQVRRFDYRGTHTGTDAIVSSAGRMVVLPGPPETMVVVGESNRSGNLQFSAAAFYEPHGDLAAAPAGDVVIETSAQTLLNSVAVESPTSVIAGGLILNTNNNLDQNLATMRLLLDADKACDLAIDVPTPLELTFLGRQGTAAQIAVENKGERPCGSEIALAAPYKLGRAINTGIIPPGGRFVADNVPITAATIRRDDDVAKFSVSGPGDKDATNNVRGVRAVFSFCDLALSAVQKPATVPNEGGRRVEIGLRNAGTRTCRGVKFSVANGSGAGLSRPYSVERGRSVSDDVVVSAKATAKVGSKATVRVTTSSTDEDVVPANDSIRLTARVVGVGDTRVSSATAARLSGSATPGKGTKADRKGVRLTGVEVAVRKLGSGCRWLSGKNAKFTNRETDSCTPTGWQKASGTRSWRFTMRALPAGRYEVYTRAVTANGFKEGRFSTKDGNRRTFRVR</sequence>
<organism evidence="2 3">
    <name type="scientific">Solirubrobacter deserti</name>
    <dbReference type="NCBI Taxonomy" id="2282478"/>
    <lineage>
        <taxon>Bacteria</taxon>
        <taxon>Bacillati</taxon>
        <taxon>Actinomycetota</taxon>
        <taxon>Thermoleophilia</taxon>
        <taxon>Solirubrobacterales</taxon>
        <taxon>Solirubrobacteraceae</taxon>
        <taxon>Solirubrobacter</taxon>
    </lineage>
</organism>
<feature type="signal peptide" evidence="1">
    <location>
        <begin position="1"/>
        <end position="19"/>
    </location>
</feature>
<dbReference type="SUPFAM" id="SSF101908">
    <property type="entry name" value="Putative isomerase YbhE"/>
    <property type="match status" value="1"/>
</dbReference>
<gene>
    <name evidence="2" type="ORF">OJ962_20180</name>
</gene>
<keyword evidence="3" id="KW-1185">Reference proteome</keyword>
<accession>A0ABT4RMS5</accession>
<evidence type="ECO:0000256" key="1">
    <source>
        <dbReference type="SAM" id="SignalP"/>
    </source>
</evidence>